<dbReference type="AlphaFoldDB" id="A0A382PJ65"/>
<feature type="transmembrane region" description="Helical" evidence="1">
    <location>
        <begin position="12"/>
        <end position="28"/>
    </location>
</feature>
<evidence type="ECO:0000256" key="1">
    <source>
        <dbReference type="SAM" id="Phobius"/>
    </source>
</evidence>
<dbReference type="PANTHER" id="PTHR33979">
    <property type="entry name" value="OS02G0221600 PROTEIN"/>
    <property type="match status" value="1"/>
</dbReference>
<feature type="transmembrane region" description="Helical" evidence="1">
    <location>
        <begin position="79"/>
        <end position="99"/>
    </location>
</feature>
<keyword evidence="1" id="KW-0812">Transmembrane</keyword>
<accession>A0A382PJ65</accession>
<dbReference type="EMBL" id="UINC01107706">
    <property type="protein sequence ID" value="SVC73276.1"/>
    <property type="molecule type" value="Genomic_DNA"/>
</dbReference>
<proteinExistence type="predicted"/>
<gene>
    <name evidence="2" type="ORF">METZ01_LOCUS326130</name>
</gene>
<sequence>MSVKTLHKSKMSFLFFFTIYFLLIWLLWETPIIYPIKIFVVFLHEISHGLMASATGGRIDQIILIPQQGGSCYCPGGNAFLTLSAGYLGSMAWGVLLVAASRYRRIDPRHLTILLSTIVIVLTAAYLKNLFSIVFGILFGLSLLFVAMEFSRYQNQKLQLILGLTSCLYAILDIKSDILDRPTLRSDATMLHDLTGIPPVFWGFLWVTIAIFTCIHLIRWLYKDS</sequence>
<dbReference type="PANTHER" id="PTHR33979:SF2">
    <property type="entry name" value="PEPTIDASE M50B-LIKE-DOMAIN-CONTAINING PROTEIN"/>
    <property type="match status" value="1"/>
</dbReference>
<keyword evidence="1" id="KW-0472">Membrane</keyword>
<feature type="transmembrane region" description="Helical" evidence="1">
    <location>
        <begin position="199"/>
        <end position="222"/>
    </location>
</feature>
<dbReference type="InterPro" id="IPR049500">
    <property type="entry name" value="Peptidase_M50B-like"/>
</dbReference>
<organism evidence="2">
    <name type="scientific">marine metagenome</name>
    <dbReference type="NCBI Taxonomy" id="408172"/>
    <lineage>
        <taxon>unclassified sequences</taxon>
        <taxon>metagenomes</taxon>
        <taxon>ecological metagenomes</taxon>
    </lineage>
</organism>
<feature type="transmembrane region" description="Helical" evidence="1">
    <location>
        <begin position="133"/>
        <end position="151"/>
    </location>
</feature>
<reference evidence="2" key="1">
    <citation type="submission" date="2018-05" db="EMBL/GenBank/DDBJ databases">
        <authorList>
            <person name="Lanie J.A."/>
            <person name="Ng W.-L."/>
            <person name="Kazmierczak K.M."/>
            <person name="Andrzejewski T.M."/>
            <person name="Davidsen T.M."/>
            <person name="Wayne K.J."/>
            <person name="Tettelin H."/>
            <person name="Glass J.I."/>
            <person name="Rusch D."/>
            <person name="Podicherti R."/>
            <person name="Tsui H.-C.T."/>
            <person name="Winkler M.E."/>
        </authorList>
    </citation>
    <scope>NUCLEOTIDE SEQUENCE</scope>
</reference>
<keyword evidence="1" id="KW-1133">Transmembrane helix</keyword>
<name>A0A382PJ65_9ZZZZ</name>
<dbReference type="Pfam" id="PF13398">
    <property type="entry name" value="Peptidase_M50B"/>
    <property type="match status" value="1"/>
</dbReference>
<evidence type="ECO:0000313" key="2">
    <source>
        <dbReference type="EMBL" id="SVC73276.1"/>
    </source>
</evidence>
<protein>
    <submittedName>
        <fullName evidence="2">Uncharacterized protein</fullName>
    </submittedName>
</protein>